<keyword evidence="1" id="KW-0472">Membrane</keyword>
<keyword evidence="1" id="KW-0812">Transmembrane</keyword>
<feature type="transmembrane region" description="Helical" evidence="1">
    <location>
        <begin position="99"/>
        <end position="117"/>
    </location>
</feature>
<organism evidence="2 3">
    <name type="scientific">Cohnella cellulosilytica</name>
    <dbReference type="NCBI Taxonomy" id="986710"/>
    <lineage>
        <taxon>Bacteria</taxon>
        <taxon>Bacillati</taxon>
        <taxon>Bacillota</taxon>
        <taxon>Bacilli</taxon>
        <taxon>Bacillales</taxon>
        <taxon>Paenibacillaceae</taxon>
        <taxon>Cohnella</taxon>
    </lineage>
</organism>
<feature type="transmembrane region" description="Helical" evidence="1">
    <location>
        <begin position="42"/>
        <end position="60"/>
    </location>
</feature>
<evidence type="ECO:0000313" key="3">
    <source>
        <dbReference type="Proteomes" id="UP001596378"/>
    </source>
</evidence>
<name>A0ABW2FK22_9BACL</name>
<reference evidence="3" key="1">
    <citation type="journal article" date="2019" name="Int. J. Syst. Evol. Microbiol.">
        <title>The Global Catalogue of Microorganisms (GCM) 10K type strain sequencing project: providing services to taxonomists for standard genome sequencing and annotation.</title>
        <authorList>
            <consortium name="The Broad Institute Genomics Platform"/>
            <consortium name="The Broad Institute Genome Sequencing Center for Infectious Disease"/>
            <person name="Wu L."/>
            <person name="Ma J."/>
        </authorList>
    </citation>
    <scope>NUCLEOTIDE SEQUENCE [LARGE SCALE GENOMIC DNA]</scope>
    <source>
        <strain evidence="3">KCTC 12907</strain>
    </source>
</reference>
<dbReference type="EMBL" id="JBHTAI010000022">
    <property type="protein sequence ID" value="MFC7152339.1"/>
    <property type="molecule type" value="Genomic_DNA"/>
</dbReference>
<gene>
    <name evidence="2" type="ORF">ACFQMJ_27715</name>
</gene>
<feature type="transmembrane region" description="Helical" evidence="1">
    <location>
        <begin position="12"/>
        <end position="36"/>
    </location>
</feature>
<sequence>MDTRNAAKEAKLIMRTALIVGVILLAAGTAFSLAGINPVSSNKGLIALSLIPLSVALVYFTRFSKTINSSETIKSRVIQETDERLVASRNEKDAQSFKIVQVALFLGYMGYTIFVPEDVFQSVGWWILMSLLMISFLTRAVLAKRSCVSVER</sequence>
<dbReference type="RefSeq" id="WP_378044610.1">
    <property type="nucleotide sequence ID" value="NZ_JBHMDN010000005.1"/>
</dbReference>
<keyword evidence="1" id="KW-1133">Transmembrane helix</keyword>
<protein>
    <submittedName>
        <fullName evidence="2">Uncharacterized protein</fullName>
    </submittedName>
</protein>
<feature type="transmembrane region" description="Helical" evidence="1">
    <location>
        <begin position="123"/>
        <end position="142"/>
    </location>
</feature>
<evidence type="ECO:0000256" key="1">
    <source>
        <dbReference type="SAM" id="Phobius"/>
    </source>
</evidence>
<accession>A0ABW2FK22</accession>
<dbReference type="Proteomes" id="UP001596378">
    <property type="component" value="Unassembled WGS sequence"/>
</dbReference>
<comment type="caution">
    <text evidence="2">The sequence shown here is derived from an EMBL/GenBank/DDBJ whole genome shotgun (WGS) entry which is preliminary data.</text>
</comment>
<proteinExistence type="predicted"/>
<keyword evidence="3" id="KW-1185">Reference proteome</keyword>
<evidence type="ECO:0000313" key="2">
    <source>
        <dbReference type="EMBL" id="MFC7152339.1"/>
    </source>
</evidence>